<comment type="caution">
    <text evidence="1">Lacks conserved residue(s) required for the propagation of feature annotation.</text>
</comment>
<dbReference type="SUPFAM" id="SSF54919">
    <property type="entry name" value="Nucleoside diphosphate kinase, NDK"/>
    <property type="match status" value="1"/>
</dbReference>
<dbReference type="InterPro" id="IPR034907">
    <property type="entry name" value="NDK-like_dom"/>
</dbReference>
<evidence type="ECO:0000256" key="1">
    <source>
        <dbReference type="PROSITE-ProRule" id="PRU00706"/>
    </source>
</evidence>
<accession>A0A380ZQ39</accession>
<sequence length="49" mass="5330">MLRILDAQEGTIRKAHALSIGENSIHGSDSAETAKSEIAFWFSEIEIVG</sequence>
<dbReference type="Proteomes" id="UP000254950">
    <property type="component" value="Unassembled WGS sequence"/>
</dbReference>
<evidence type="ECO:0000313" key="4">
    <source>
        <dbReference type="Proteomes" id="UP000254950"/>
    </source>
</evidence>
<dbReference type="Pfam" id="PF00334">
    <property type="entry name" value="NDK"/>
    <property type="match status" value="1"/>
</dbReference>
<dbReference type="Gene3D" id="3.30.70.141">
    <property type="entry name" value="Nucleoside diphosphate kinase-like domain"/>
    <property type="match status" value="1"/>
</dbReference>
<proteinExistence type="inferred from homology"/>
<gene>
    <name evidence="3" type="primary">ndk_2</name>
    <name evidence="3" type="ORF">NCTC12862_01649</name>
</gene>
<evidence type="ECO:0000313" key="3">
    <source>
        <dbReference type="EMBL" id="SUV50452.1"/>
    </source>
</evidence>
<protein>
    <submittedName>
        <fullName evidence="3">Nucleoside diphosphate kinase</fullName>
        <ecNumber evidence="3">2.7.4.6</ecNumber>
    </submittedName>
</protein>
<feature type="domain" description="Nucleoside diphosphate kinase-like" evidence="2">
    <location>
        <begin position="6"/>
        <end position="47"/>
    </location>
</feature>
<dbReference type="PROSITE" id="PS51374">
    <property type="entry name" value="NDPK_LIKE"/>
    <property type="match status" value="1"/>
</dbReference>
<dbReference type="GO" id="GO:0004550">
    <property type="term" value="F:nucleoside diphosphate kinase activity"/>
    <property type="evidence" value="ECO:0007669"/>
    <property type="project" value="UniProtKB-EC"/>
</dbReference>
<dbReference type="EC" id="2.7.4.6" evidence="3"/>
<evidence type="ECO:0000259" key="2">
    <source>
        <dbReference type="Pfam" id="PF00334"/>
    </source>
</evidence>
<reference evidence="3 4" key="1">
    <citation type="submission" date="2018-06" db="EMBL/GenBank/DDBJ databases">
        <authorList>
            <consortium name="Pathogen Informatics"/>
            <person name="Doyle S."/>
        </authorList>
    </citation>
    <scope>NUCLEOTIDE SEQUENCE [LARGE SCALE GENOMIC DNA]</scope>
    <source>
        <strain evidence="3 4">NCTC12862</strain>
    </source>
</reference>
<name>A0A380ZQ39_BARDO</name>
<keyword evidence="3" id="KW-0808">Transferase</keyword>
<dbReference type="EMBL" id="UFTF01000002">
    <property type="protein sequence ID" value="SUV50452.1"/>
    <property type="molecule type" value="Genomic_DNA"/>
</dbReference>
<keyword evidence="3" id="KW-0418">Kinase</keyword>
<comment type="similarity">
    <text evidence="1">Belongs to the NDK family.</text>
</comment>
<dbReference type="AlphaFoldDB" id="A0A380ZQ39"/>
<dbReference type="InterPro" id="IPR036850">
    <property type="entry name" value="NDK-like_dom_sf"/>
</dbReference>
<organism evidence="3 4">
    <name type="scientific">Bartonella doshiae</name>
    <dbReference type="NCBI Taxonomy" id="33044"/>
    <lineage>
        <taxon>Bacteria</taxon>
        <taxon>Pseudomonadati</taxon>
        <taxon>Pseudomonadota</taxon>
        <taxon>Alphaproteobacteria</taxon>
        <taxon>Hyphomicrobiales</taxon>
        <taxon>Bartonellaceae</taxon>
        <taxon>Bartonella</taxon>
    </lineage>
</organism>